<organism evidence="1">
    <name type="scientific">uncultured Sulfurovum sp</name>
    <dbReference type="NCBI Taxonomy" id="269237"/>
    <lineage>
        <taxon>Bacteria</taxon>
        <taxon>Pseudomonadati</taxon>
        <taxon>Campylobacterota</taxon>
        <taxon>Epsilonproteobacteria</taxon>
        <taxon>Campylobacterales</taxon>
        <taxon>Sulfurovaceae</taxon>
        <taxon>Sulfurovum</taxon>
        <taxon>environmental samples</taxon>
    </lineage>
</organism>
<evidence type="ECO:0000313" key="1">
    <source>
        <dbReference type="EMBL" id="CAA6809880.1"/>
    </source>
</evidence>
<protein>
    <recommendedName>
        <fullName evidence="2">HEAT repeat domain-containing protein</fullName>
    </recommendedName>
</protein>
<evidence type="ECO:0008006" key="2">
    <source>
        <dbReference type="Google" id="ProtNLM"/>
    </source>
</evidence>
<dbReference type="SUPFAM" id="SSF48371">
    <property type="entry name" value="ARM repeat"/>
    <property type="match status" value="1"/>
</dbReference>
<dbReference type="InterPro" id="IPR016024">
    <property type="entry name" value="ARM-type_fold"/>
</dbReference>
<dbReference type="AlphaFoldDB" id="A0A6S6T330"/>
<gene>
    <name evidence="1" type="ORF">HELGO_WM39981</name>
</gene>
<sequence>MEIKIYIAQILAKAVSERKEFINILESKIEHDDIDTKTLACIALTVFTIGSGSNKMLNYLIKAIYDKSIDIRDRREFVSILDNIEQDDVKTVDLFLELIGDNSLEKELRVSIVYAFESKWETNIDVLNRLFELINNRKLEEEIVEIILRLIVRFGTLEQLMLILENDYISFKNLVHFISYLEVEGNTKLKDALLFKLHKRDTHFIVKAAIAIVLKDEIVFTPKIEENIIKMFESDLLQNDDDYLLLHQLAEALGTLEAPQSNLNQLIILIIKNQNIDIESKKDLLLALPNLKNIDIKLFEQLKDIFYMDTTDKVIKGCISFLLVEESQDNREAIDALIDLVECQENDDLIREMALEILSSLGVYAYEKFADNKVVKNNFTAQLTQNTKLSKLFKMYDGGMSNITDYFVFSTINHGQALYVKNNKFYTVEAGTEISTYKETVVSLEDSIKNYLLYN</sequence>
<accession>A0A6S6T330</accession>
<reference evidence="1" key="1">
    <citation type="submission" date="2020-01" db="EMBL/GenBank/DDBJ databases">
        <authorList>
            <person name="Meier V. D."/>
            <person name="Meier V D."/>
        </authorList>
    </citation>
    <scope>NUCLEOTIDE SEQUENCE</scope>
    <source>
        <strain evidence="1">HLG_WM_MAG_03</strain>
    </source>
</reference>
<dbReference type="EMBL" id="CACVAR010000197">
    <property type="protein sequence ID" value="CAA6809880.1"/>
    <property type="molecule type" value="Genomic_DNA"/>
</dbReference>
<name>A0A6S6T330_9BACT</name>
<proteinExistence type="predicted"/>